<organism evidence="1">
    <name type="scientific">marine sediment metagenome</name>
    <dbReference type="NCBI Taxonomy" id="412755"/>
    <lineage>
        <taxon>unclassified sequences</taxon>
        <taxon>metagenomes</taxon>
        <taxon>ecological metagenomes</taxon>
    </lineage>
</organism>
<sequence length="178" mass="20813">MVIETNQDAQDLLDGLGQSKQTPVTKIEYAVIRTEAKLKKYFHNLFQPITGAVKGWKEWDKGRITLLERHCKKDEKGDPVMVPSPEGQVYDFTPENKIIAREEMTKLDLKHKDYNDEVKRREKESVRLLKEPFTGNQEIYKFDPKFLPSNLTGDQLTWLQFLMKGTEKEIDEIIENLN</sequence>
<gene>
    <name evidence="1" type="ORF">LCGC14_0246270</name>
</gene>
<protein>
    <submittedName>
        <fullName evidence="1">Uncharacterized protein</fullName>
    </submittedName>
</protein>
<name>A0A0F9WR64_9ZZZZ</name>
<dbReference type="AlphaFoldDB" id="A0A0F9WR64"/>
<comment type="caution">
    <text evidence="1">The sequence shown here is derived from an EMBL/GenBank/DDBJ whole genome shotgun (WGS) entry which is preliminary data.</text>
</comment>
<accession>A0A0F9WR64</accession>
<proteinExistence type="predicted"/>
<dbReference type="EMBL" id="LAZR01000126">
    <property type="protein sequence ID" value="KKN88736.1"/>
    <property type="molecule type" value="Genomic_DNA"/>
</dbReference>
<evidence type="ECO:0000313" key="1">
    <source>
        <dbReference type="EMBL" id="KKN88736.1"/>
    </source>
</evidence>
<reference evidence="1" key="1">
    <citation type="journal article" date="2015" name="Nature">
        <title>Complex archaea that bridge the gap between prokaryotes and eukaryotes.</title>
        <authorList>
            <person name="Spang A."/>
            <person name="Saw J.H."/>
            <person name="Jorgensen S.L."/>
            <person name="Zaremba-Niedzwiedzka K."/>
            <person name="Martijn J."/>
            <person name="Lind A.E."/>
            <person name="van Eijk R."/>
            <person name="Schleper C."/>
            <person name="Guy L."/>
            <person name="Ettema T.J."/>
        </authorList>
    </citation>
    <scope>NUCLEOTIDE SEQUENCE</scope>
</reference>